<dbReference type="Gene3D" id="3.40.50.1220">
    <property type="entry name" value="TPP-binding domain"/>
    <property type="match status" value="1"/>
</dbReference>
<feature type="domain" description="Thiamine pyrophosphate enzyme TPP-binding" evidence="5">
    <location>
        <begin position="398"/>
        <end position="531"/>
    </location>
</feature>
<name>A0A853DS35_9MICO</name>
<evidence type="ECO:0000256" key="2">
    <source>
        <dbReference type="ARBA" id="ARBA00023052"/>
    </source>
</evidence>
<dbReference type="CDD" id="cd07035">
    <property type="entry name" value="TPP_PYR_POX_like"/>
    <property type="match status" value="1"/>
</dbReference>
<keyword evidence="8" id="KW-1185">Reference proteome</keyword>
<dbReference type="InterPro" id="IPR029035">
    <property type="entry name" value="DHS-like_NAD/FAD-binding_dom"/>
</dbReference>
<gene>
    <name evidence="7" type="ORF">HNR14_002908</name>
</gene>
<comment type="caution">
    <text evidence="7">The sequence shown here is derived from an EMBL/GenBank/DDBJ whole genome shotgun (WGS) entry which is preliminary data.</text>
</comment>
<dbReference type="SUPFAM" id="SSF52518">
    <property type="entry name" value="Thiamin diphosphate-binding fold (THDP-binding)"/>
    <property type="match status" value="2"/>
</dbReference>
<evidence type="ECO:0000313" key="8">
    <source>
        <dbReference type="Proteomes" id="UP000521075"/>
    </source>
</evidence>
<evidence type="ECO:0000313" key="7">
    <source>
        <dbReference type="EMBL" id="NYK11027.1"/>
    </source>
</evidence>
<dbReference type="PANTHER" id="PTHR18968:SF167">
    <property type="entry name" value="ACETOLACTATE SYNTHASE LARGE SUBUNIT ILVB2-RELATED"/>
    <property type="match status" value="1"/>
</dbReference>
<comment type="similarity">
    <text evidence="1 3">Belongs to the TPP enzyme family.</text>
</comment>
<dbReference type="GO" id="GO:0009099">
    <property type="term" value="P:L-valine biosynthetic process"/>
    <property type="evidence" value="ECO:0007669"/>
    <property type="project" value="TreeGrafter"/>
</dbReference>
<evidence type="ECO:0000256" key="3">
    <source>
        <dbReference type="RuleBase" id="RU362132"/>
    </source>
</evidence>
<dbReference type="AlphaFoldDB" id="A0A853DS35"/>
<evidence type="ECO:0000256" key="1">
    <source>
        <dbReference type="ARBA" id="ARBA00007812"/>
    </source>
</evidence>
<dbReference type="CDD" id="cd00568">
    <property type="entry name" value="TPP_enzymes"/>
    <property type="match status" value="1"/>
</dbReference>
<dbReference type="Proteomes" id="UP000521075">
    <property type="component" value="Unassembled WGS sequence"/>
</dbReference>
<dbReference type="PROSITE" id="PS00187">
    <property type="entry name" value="TPP_ENZYMES"/>
    <property type="match status" value="1"/>
</dbReference>
<keyword evidence="7" id="KW-0808">Transferase</keyword>
<dbReference type="PANTHER" id="PTHR18968">
    <property type="entry name" value="THIAMINE PYROPHOSPHATE ENZYMES"/>
    <property type="match status" value="1"/>
</dbReference>
<feature type="domain" description="Thiamine pyrophosphate enzyme N-terminal TPP-binding" evidence="6">
    <location>
        <begin position="8"/>
        <end position="118"/>
    </location>
</feature>
<dbReference type="SUPFAM" id="SSF52467">
    <property type="entry name" value="DHS-like NAD/FAD-binding domain"/>
    <property type="match status" value="1"/>
</dbReference>
<dbReference type="InterPro" id="IPR045229">
    <property type="entry name" value="TPP_enz"/>
</dbReference>
<reference evidence="7 8" key="1">
    <citation type="submission" date="2020-07" db="EMBL/GenBank/DDBJ databases">
        <title>Sequencing the genomes of 1000 actinobacteria strains.</title>
        <authorList>
            <person name="Klenk H.-P."/>
        </authorList>
    </citation>
    <scope>NUCLEOTIDE SEQUENCE [LARGE SCALE GENOMIC DNA]</scope>
    <source>
        <strain evidence="7 8">DSM 15166</strain>
    </source>
</reference>
<proteinExistence type="inferred from homology"/>
<dbReference type="RefSeq" id="WP_179701604.1">
    <property type="nucleotide sequence ID" value="NZ_BAAAHA010000001.1"/>
</dbReference>
<dbReference type="Pfam" id="PF02775">
    <property type="entry name" value="TPP_enzyme_C"/>
    <property type="match status" value="1"/>
</dbReference>
<sequence>METRAARTTGWVLIETLRNYGVDTVFGIPGTHNLEFYRPLTALGVHPVTTRHEQGAGYAADGWSLQTGKPGVVITTSGPGLLNALSAAGTAYCESRPMILLSPGPARGREFADVGTLHETKDQLGAASAIVEWGRRVQSAEEAVQAVHDAFALFATGRPRPVYIEVPLDLLEEETELPAESLAARAPAPATTPDAVAVAEAARLLAGATDPVILAGGGSRGATDELRALAERLGAPVVTTLNAKGVLDERHPLSLGSNLRLAAARNRARDADVLLVVGSKLGEAELWVEALGARGHVIRIDRVASQLDKNQAAEVGIVADAPVALAAIVAALGDAAAADEPQRDARVPETLEAVAAECAELSAINTALADAIAAALPDDAIVTTDSSQIAYWGLLNRLQVATPNSTPYMATYATLGYGLPAAIGSRVARPDRPVFAVVGDGALMFSLQEFITVVEQRLDVTVIVVDNGGYAEIKQNEVDADIAPIAVDLVQPDWAAVADAFGGTGHRVGTAAELAEAVTAAGAAGGLHVVHLPQSTFTS</sequence>
<dbReference type="InterPro" id="IPR012000">
    <property type="entry name" value="Thiamin_PyroP_enz_cen_dom"/>
</dbReference>
<dbReference type="InterPro" id="IPR011766">
    <property type="entry name" value="TPP_enzyme_TPP-bd"/>
</dbReference>
<dbReference type="GO" id="GO:0003984">
    <property type="term" value="F:acetolactate synthase activity"/>
    <property type="evidence" value="ECO:0007669"/>
    <property type="project" value="UniProtKB-EC"/>
</dbReference>
<protein>
    <submittedName>
        <fullName evidence="7">Acetolactate synthase-1/2/3 large subunit</fullName>
        <ecNumber evidence="7">2.2.1.6</ecNumber>
    </submittedName>
</protein>
<evidence type="ECO:0000259" key="4">
    <source>
        <dbReference type="Pfam" id="PF00205"/>
    </source>
</evidence>
<feature type="domain" description="Thiamine pyrophosphate enzyme central" evidence="4">
    <location>
        <begin position="198"/>
        <end position="327"/>
    </location>
</feature>
<evidence type="ECO:0000259" key="6">
    <source>
        <dbReference type="Pfam" id="PF02776"/>
    </source>
</evidence>
<evidence type="ECO:0000259" key="5">
    <source>
        <dbReference type="Pfam" id="PF02775"/>
    </source>
</evidence>
<organism evidence="7 8">
    <name type="scientific">Leifsonia naganoensis</name>
    <dbReference type="NCBI Taxonomy" id="150025"/>
    <lineage>
        <taxon>Bacteria</taxon>
        <taxon>Bacillati</taxon>
        <taxon>Actinomycetota</taxon>
        <taxon>Actinomycetes</taxon>
        <taxon>Micrococcales</taxon>
        <taxon>Microbacteriaceae</taxon>
        <taxon>Leifsonia</taxon>
    </lineage>
</organism>
<dbReference type="Pfam" id="PF02776">
    <property type="entry name" value="TPP_enzyme_N"/>
    <property type="match status" value="1"/>
</dbReference>
<dbReference type="InterPro" id="IPR012001">
    <property type="entry name" value="Thiamin_PyroP_enz_TPP-bd_dom"/>
</dbReference>
<dbReference type="Pfam" id="PF00205">
    <property type="entry name" value="TPP_enzyme_M"/>
    <property type="match status" value="1"/>
</dbReference>
<keyword evidence="2 3" id="KW-0786">Thiamine pyrophosphate</keyword>
<dbReference type="EC" id="2.2.1.6" evidence="7"/>
<dbReference type="Gene3D" id="3.40.50.970">
    <property type="match status" value="2"/>
</dbReference>
<dbReference type="GO" id="GO:0005948">
    <property type="term" value="C:acetolactate synthase complex"/>
    <property type="evidence" value="ECO:0007669"/>
    <property type="project" value="TreeGrafter"/>
</dbReference>
<dbReference type="EMBL" id="JACCHJ010000001">
    <property type="protein sequence ID" value="NYK11027.1"/>
    <property type="molecule type" value="Genomic_DNA"/>
</dbReference>
<dbReference type="InterPro" id="IPR029061">
    <property type="entry name" value="THDP-binding"/>
</dbReference>
<dbReference type="InterPro" id="IPR000399">
    <property type="entry name" value="TPP-bd_CS"/>
</dbReference>
<dbReference type="GO" id="GO:0000287">
    <property type="term" value="F:magnesium ion binding"/>
    <property type="evidence" value="ECO:0007669"/>
    <property type="project" value="InterPro"/>
</dbReference>
<accession>A0A853DS35</accession>
<dbReference type="GO" id="GO:0050660">
    <property type="term" value="F:flavin adenine dinucleotide binding"/>
    <property type="evidence" value="ECO:0007669"/>
    <property type="project" value="TreeGrafter"/>
</dbReference>
<dbReference type="GO" id="GO:0030976">
    <property type="term" value="F:thiamine pyrophosphate binding"/>
    <property type="evidence" value="ECO:0007669"/>
    <property type="project" value="InterPro"/>
</dbReference>
<dbReference type="GO" id="GO:0009097">
    <property type="term" value="P:isoleucine biosynthetic process"/>
    <property type="evidence" value="ECO:0007669"/>
    <property type="project" value="TreeGrafter"/>
</dbReference>